<dbReference type="Proteomes" id="UP000585258">
    <property type="component" value="Unassembled WGS sequence"/>
</dbReference>
<keyword evidence="1" id="KW-0175">Coiled coil</keyword>
<comment type="caution">
    <text evidence="2">The sequence shown here is derived from an EMBL/GenBank/DDBJ whole genome shotgun (WGS) entry which is preliminary data.</text>
</comment>
<name>A0A7X0SEY3_9CLOT</name>
<evidence type="ECO:0000313" key="2">
    <source>
        <dbReference type="EMBL" id="MBB6716361.1"/>
    </source>
</evidence>
<gene>
    <name evidence="2" type="ORF">H7E68_16780</name>
</gene>
<reference evidence="2 3" key="1">
    <citation type="submission" date="2020-08" db="EMBL/GenBank/DDBJ databases">
        <title>Clostridia isolated from Swiss meat.</title>
        <authorList>
            <person name="Wambui J."/>
            <person name="Stevens M.J.A."/>
            <person name="Stephan R."/>
        </authorList>
    </citation>
    <scope>NUCLEOTIDE SEQUENCE [LARGE SCALE GENOMIC DNA]</scope>
    <source>
        <strain evidence="2 3">CM001</strain>
    </source>
</reference>
<dbReference type="AlphaFoldDB" id="A0A7X0SEY3"/>
<dbReference type="EMBL" id="JACKWY010000013">
    <property type="protein sequence ID" value="MBB6716361.1"/>
    <property type="molecule type" value="Genomic_DNA"/>
</dbReference>
<feature type="coiled-coil region" evidence="1">
    <location>
        <begin position="24"/>
        <end position="54"/>
    </location>
</feature>
<proteinExistence type="predicted"/>
<evidence type="ECO:0000313" key="3">
    <source>
        <dbReference type="Proteomes" id="UP000585258"/>
    </source>
</evidence>
<accession>A0A7X0SEY3</accession>
<evidence type="ECO:0000256" key="1">
    <source>
        <dbReference type="SAM" id="Coils"/>
    </source>
</evidence>
<sequence>MDDEKIKSKSNIRFEFEFELRLDATEAKKDINEIEQQLDRILEKRKQLAEYQGESLYERAKKLCN</sequence>
<dbReference type="RefSeq" id="WP_185165409.1">
    <property type="nucleotide sequence ID" value="NZ_JACKWY010000013.1"/>
</dbReference>
<protein>
    <submittedName>
        <fullName evidence="2">Uncharacterized protein</fullName>
    </submittedName>
</protein>
<organism evidence="2 3">
    <name type="scientific">Clostridium gasigenes</name>
    <dbReference type="NCBI Taxonomy" id="94869"/>
    <lineage>
        <taxon>Bacteria</taxon>
        <taxon>Bacillati</taxon>
        <taxon>Bacillota</taxon>
        <taxon>Clostridia</taxon>
        <taxon>Eubacteriales</taxon>
        <taxon>Clostridiaceae</taxon>
        <taxon>Clostridium</taxon>
    </lineage>
</organism>